<evidence type="ECO:0000256" key="3">
    <source>
        <dbReference type="ARBA" id="ARBA00020653"/>
    </source>
</evidence>
<evidence type="ECO:0000259" key="10">
    <source>
        <dbReference type="Pfam" id="PF04715"/>
    </source>
</evidence>
<dbReference type="InterPro" id="IPR015890">
    <property type="entry name" value="Chorismate_C"/>
</dbReference>
<dbReference type="PANTHER" id="PTHR11236">
    <property type="entry name" value="AMINOBENZOATE/ANTHRANILATE SYNTHASE"/>
    <property type="match status" value="1"/>
</dbReference>
<comment type="cofactor">
    <cofactor evidence="1">
        <name>Mg(2+)</name>
        <dbReference type="ChEBI" id="CHEBI:18420"/>
    </cofactor>
</comment>
<evidence type="ECO:0000313" key="11">
    <source>
        <dbReference type="EMBL" id="KKN34347.1"/>
    </source>
</evidence>
<organism evidence="11">
    <name type="scientific">marine sediment metagenome</name>
    <dbReference type="NCBI Taxonomy" id="412755"/>
    <lineage>
        <taxon>unclassified sequences</taxon>
        <taxon>metagenomes</taxon>
        <taxon>ecological metagenomes</taxon>
    </lineage>
</organism>
<dbReference type="SUPFAM" id="SSF56322">
    <property type="entry name" value="ADC synthase"/>
    <property type="match status" value="1"/>
</dbReference>
<dbReference type="GO" id="GO:0000162">
    <property type="term" value="P:L-tryptophan biosynthetic process"/>
    <property type="evidence" value="ECO:0007669"/>
    <property type="project" value="TreeGrafter"/>
</dbReference>
<feature type="domain" description="Chorismate-utilising enzyme C-terminal" evidence="9">
    <location>
        <begin position="209"/>
        <end position="462"/>
    </location>
</feature>
<dbReference type="AlphaFoldDB" id="A0A0F9QBB5"/>
<feature type="domain" description="Anthranilate synthase component I N-terminal" evidence="10">
    <location>
        <begin position="27"/>
        <end position="155"/>
    </location>
</feature>
<comment type="caution">
    <text evidence="11">The sequence shown here is derived from an EMBL/GenBank/DDBJ whole genome shotgun (WGS) entry which is preliminary data.</text>
</comment>
<dbReference type="InterPro" id="IPR006805">
    <property type="entry name" value="Anth_synth_I_N"/>
</dbReference>
<accession>A0A0F9QBB5</accession>
<dbReference type="PANTHER" id="PTHR11236:SF48">
    <property type="entry name" value="ISOCHORISMATE SYNTHASE MENF"/>
    <property type="match status" value="1"/>
</dbReference>
<keyword evidence="5" id="KW-0460">Magnesium</keyword>
<name>A0A0F9QBB5_9ZZZZ</name>
<comment type="function">
    <text evidence="7">Part of a heterotetrameric complex that catalyzes the two-step biosynthesis of anthranilate, an intermediate in the biosynthesis of L-tryptophan. In the first step, the glutamine-binding beta subunit (TrpG) of anthranilate synthase (AS) provides the glutamine amidotransferase activity which generates ammonia as a substrate that, along with chorismate, is used in the second step, catalyzed by the large alpha subunit of AS (TrpE) to produce anthranilate. In the absence of TrpG, TrpE can synthesize anthranilate directly from chorismate and high concentrations of ammonia.</text>
</comment>
<comment type="subunit">
    <text evidence="2">Heterotetramer consisting of two non-identical subunits: a beta subunit (TrpG) and a large alpha subunit (TrpE).</text>
</comment>
<evidence type="ECO:0000256" key="4">
    <source>
        <dbReference type="ARBA" id="ARBA00022723"/>
    </source>
</evidence>
<dbReference type="PRINTS" id="PR00095">
    <property type="entry name" value="ANTSNTHASEI"/>
</dbReference>
<evidence type="ECO:0000256" key="1">
    <source>
        <dbReference type="ARBA" id="ARBA00001946"/>
    </source>
</evidence>
<gene>
    <name evidence="11" type="ORF">LCGC14_0794630</name>
</gene>
<dbReference type="Gene3D" id="3.60.120.10">
    <property type="entry name" value="Anthranilate synthase"/>
    <property type="match status" value="1"/>
</dbReference>
<evidence type="ECO:0000256" key="6">
    <source>
        <dbReference type="ARBA" id="ARBA00023239"/>
    </source>
</evidence>
<dbReference type="GO" id="GO:0046872">
    <property type="term" value="F:metal ion binding"/>
    <property type="evidence" value="ECO:0007669"/>
    <property type="project" value="UniProtKB-KW"/>
</dbReference>
<dbReference type="InterPro" id="IPR019999">
    <property type="entry name" value="Anth_synth_I-like"/>
</dbReference>
<sequence length="484" mass="54821">MYPDRKQYKNLAENHDLIPVYLELIADMETPVSVLHRFADRKNAFLLESMEGNEKWGRYSFIGVEPELMMRVDHSKESSDGLKTLRNVFRGMRVAKVPGLPRFFGGAVGFLGYEAAGEFERMPESKPRQSFAEPQSLFLKVDKLIVFDNFRHTVKLVFCSWPGNHSSWDGAYEYAQTEIETMKKFLGKSHQRPEMKTYPKAVFTSNMSKDEYCKLVTKAKEYIRNGDIIQTVISRRITAESTVPSLQLYRALRLVNPSPYTFFLKIDEYTLVGSSPEVMVRLTGNRIELRPIAGTRPRGTSEQQDRKLASQLLSDEKEKAEHVMLVDLGRNDLGRIAETGSVQVTEHMLIERYSHVMHIVSHIEGILKKGLDAYDVIAATFPAGTLTGAPKIRAMEIIHELEIQPRGAYGGAIGYISYDGNMDLAITIRTLEVCRGKVSIQVGAGIVFDSDPEREFDETSHKALGMQKAFDLASNTLRLYEEEL</sequence>
<dbReference type="GO" id="GO:0004049">
    <property type="term" value="F:anthranilate synthase activity"/>
    <property type="evidence" value="ECO:0007669"/>
    <property type="project" value="UniProtKB-EC"/>
</dbReference>
<dbReference type="InterPro" id="IPR005801">
    <property type="entry name" value="ADC_synthase"/>
</dbReference>
<evidence type="ECO:0000256" key="2">
    <source>
        <dbReference type="ARBA" id="ARBA00011575"/>
    </source>
</evidence>
<dbReference type="Pfam" id="PF04715">
    <property type="entry name" value="Anth_synt_I_N"/>
    <property type="match status" value="1"/>
</dbReference>
<comment type="catalytic activity">
    <reaction evidence="8">
        <text>chorismate + L-glutamine = anthranilate + pyruvate + L-glutamate + H(+)</text>
        <dbReference type="Rhea" id="RHEA:21732"/>
        <dbReference type="ChEBI" id="CHEBI:15361"/>
        <dbReference type="ChEBI" id="CHEBI:15378"/>
        <dbReference type="ChEBI" id="CHEBI:16567"/>
        <dbReference type="ChEBI" id="CHEBI:29748"/>
        <dbReference type="ChEBI" id="CHEBI:29985"/>
        <dbReference type="ChEBI" id="CHEBI:58359"/>
        <dbReference type="EC" id="4.1.3.27"/>
    </reaction>
</comment>
<evidence type="ECO:0000256" key="5">
    <source>
        <dbReference type="ARBA" id="ARBA00022842"/>
    </source>
</evidence>
<evidence type="ECO:0000259" key="9">
    <source>
        <dbReference type="Pfam" id="PF00425"/>
    </source>
</evidence>
<dbReference type="EMBL" id="LAZR01002111">
    <property type="protein sequence ID" value="KKN34347.1"/>
    <property type="molecule type" value="Genomic_DNA"/>
</dbReference>
<keyword evidence="4" id="KW-0479">Metal-binding</keyword>
<evidence type="ECO:0000256" key="8">
    <source>
        <dbReference type="ARBA" id="ARBA00047683"/>
    </source>
</evidence>
<reference evidence="11" key="1">
    <citation type="journal article" date="2015" name="Nature">
        <title>Complex archaea that bridge the gap between prokaryotes and eukaryotes.</title>
        <authorList>
            <person name="Spang A."/>
            <person name="Saw J.H."/>
            <person name="Jorgensen S.L."/>
            <person name="Zaremba-Niedzwiedzka K."/>
            <person name="Martijn J."/>
            <person name="Lind A.E."/>
            <person name="van Eijk R."/>
            <person name="Schleper C."/>
            <person name="Guy L."/>
            <person name="Ettema T.J."/>
        </authorList>
    </citation>
    <scope>NUCLEOTIDE SEQUENCE</scope>
</reference>
<proteinExistence type="predicted"/>
<keyword evidence="6" id="KW-0456">Lyase</keyword>
<dbReference type="Pfam" id="PF00425">
    <property type="entry name" value="Chorismate_bind"/>
    <property type="match status" value="1"/>
</dbReference>
<protein>
    <recommendedName>
        <fullName evidence="3">Anthranilate synthase component 1</fullName>
    </recommendedName>
</protein>
<evidence type="ECO:0000256" key="7">
    <source>
        <dbReference type="ARBA" id="ARBA00025634"/>
    </source>
</evidence>